<name>G7KFG2_MEDTR</name>
<dbReference type="EnsemblPlants" id="AET01079">
    <property type="protein sequence ID" value="AET01079"/>
    <property type="gene ID" value="MTR_5g099190"/>
</dbReference>
<protein>
    <submittedName>
        <fullName evidence="1 2">Uncharacterized protein</fullName>
    </submittedName>
</protein>
<accession>G7KFG2</accession>
<evidence type="ECO:0000313" key="1">
    <source>
        <dbReference type="EMBL" id="AET01079.1"/>
    </source>
</evidence>
<dbReference type="EMBL" id="CM001221">
    <property type="protein sequence ID" value="AET01079.1"/>
    <property type="molecule type" value="Genomic_DNA"/>
</dbReference>
<dbReference type="Proteomes" id="UP000002051">
    <property type="component" value="Chromosome 5"/>
</dbReference>
<reference evidence="2" key="3">
    <citation type="submission" date="2015-04" db="UniProtKB">
        <authorList>
            <consortium name="EnsemblPlants"/>
        </authorList>
    </citation>
    <scope>IDENTIFICATION</scope>
    <source>
        <strain evidence="2">cv. Jemalong A17</strain>
    </source>
</reference>
<proteinExistence type="predicted"/>
<evidence type="ECO:0000313" key="2">
    <source>
        <dbReference type="EnsemblPlants" id="AET01079"/>
    </source>
</evidence>
<dbReference type="PaxDb" id="3880-AET01079"/>
<sequence length="127" mass="13778">MLTCLLQVRLADVSILIFDRVLTDGVSVMLEKLVFCPTKSGGKKPQYKCEKGYDLLVKKWSKIVEGGLSSPEVFRMSESKKSLGGLPAVLLANVQLGALFADPSSLLLGLNHQSELTPFLAPDSDPE</sequence>
<dbReference type="AlphaFoldDB" id="G7KFG2"/>
<gene>
    <name evidence="1" type="ordered locus">MTR_5g099190</name>
</gene>
<reference evidence="1 3" key="1">
    <citation type="journal article" date="2011" name="Nature">
        <title>The Medicago genome provides insight into the evolution of rhizobial symbioses.</title>
        <authorList>
            <person name="Young N.D."/>
            <person name="Debelle F."/>
            <person name="Oldroyd G.E."/>
            <person name="Geurts R."/>
            <person name="Cannon S.B."/>
            <person name="Udvardi M.K."/>
            <person name="Benedito V.A."/>
            <person name="Mayer K.F."/>
            <person name="Gouzy J."/>
            <person name="Schoof H."/>
            <person name="Van de Peer Y."/>
            <person name="Proost S."/>
            <person name="Cook D.R."/>
            <person name="Meyers B.C."/>
            <person name="Spannagl M."/>
            <person name="Cheung F."/>
            <person name="De Mita S."/>
            <person name="Krishnakumar V."/>
            <person name="Gundlach H."/>
            <person name="Zhou S."/>
            <person name="Mudge J."/>
            <person name="Bharti A.K."/>
            <person name="Murray J.D."/>
            <person name="Naoumkina M.A."/>
            <person name="Rosen B."/>
            <person name="Silverstein K.A."/>
            <person name="Tang H."/>
            <person name="Rombauts S."/>
            <person name="Zhao P.X."/>
            <person name="Zhou P."/>
            <person name="Barbe V."/>
            <person name="Bardou P."/>
            <person name="Bechner M."/>
            <person name="Bellec A."/>
            <person name="Berger A."/>
            <person name="Berges H."/>
            <person name="Bidwell S."/>
            <person name="Bisseling T."/>
            <person name="Choisne N."/>
            <person name="Couloux A."/>
            <person name="Denny R."/>
            <person name="Deshpande S."/>
            <person name="Dai X."/>
            <person name="Doyle J.J."/>
            <person name="Dudez A.M."/>
            <person name="Farmer A.D."/>
            <person name="Fouteau S."/>
            <person name="Franken C."/>
            <person name="Gibelin C."/>
            <person name="Gish J."/>
            <person name="Goldstein S."/>
            <person name="Gonzalez A.J."/>
            <person name="Green P.J."/>
            <person name="Hallab A."/>
            <person name="Hartog M."/>
            <person name="Hua A."/>
            <person name="Humphray S.J."/>
            <person name="Jeong D.H."/>
            <person name="Jing Y."/>
            <person name="Jocker A."/>
            <person name="Kenton S.M."/>
            <person name="Kim D.J."/>
            <person name="Klee K."/>
            <person name="Lai H."/>
            <person name="Lang C."/>
            <person name="Lin S."/>
            <person name="Macmil S.L."/>
            <person name="Magdelenat G."/>
            <person name="Matthews L."/>
            <person name="McCorrison J."/>
            <person name="Monaghan E.L."/>
            <person name="Mun J.H."/>
            <person name="Najar F.Z."/>
            <person name="Nicholson C."/>
            <person name="Noirot C."/>
            <person name="O'Bleness M."/>
            <person name="Paule C.R."/>
            <person name="Poulain J."/>
            <person name="Prion F."/>
            <person name="Qin B."/>
            <person name="Qu C."/>
            <person name="Retzel E.F."/>
            <person name="Riddle C."/>
            <person name="Sallet E."/>
            <person name="Samain S."/>
            <person name="Samson N."/>
            <person name="Sanders I."/>
            <person name="Saurat O."/>
            <person name="Scarpelli C."/>
            <person name="Schiex T."/>
            <person name="Segurens B."/>
            <person name="Severin A.J."/>
            <person name="Sherrier D.J."/>
            <person name="Shi R."/>
            <person name="Sims S."/>
            <person name="Singer S.R."/>
            <person name="Sinharoy S."/>
            <person name="Sterck L."/>
            <person name="Viollet A."/>
            <person name="Wang B.B."/>
            <person name="Wang K."/>
            <person name="Wang M."/>
            <person name="Wang X."/>
            <person name="Warfsmann J."/>
            <person name="Weissenbach J."/>
            <person name="White D.D."/>
            <person name="White J.D."/>
            <person name="Wiley G.B."/>
            <person name="Wincker P."/>
            <person name="Xing Y."/>
            <person name="Yang L."/>
            <person name="Yao Z."/>
            <person name="Ying F."/>
            <person name="Zhai J."/>
            <person name="Zhou L."/>
            <person name="Zuber A."/>
            <person name="Denarie J."/>
            <person name="Dixon R.A."/>
            <person name="May G.D."/>
            <person name="Schwartz D.C."/>
            <person name="Rogers J."/>
            <person name="Quetier F."/>
            <person name="Town C.D."/>
            <person name="Roe B.A."/>
        </authorList>
    </citation>
    <scope>NUCLEOTIDE SEQUENCE [LARGE SCALE GENOMIC DNA]</scope>
    <source>
        <strain evidence="1">A17</strain>
        <strain evidence="2 3">cv. Jemalong A17</strain>
    </source>
</reference>
<evidence type="ECO:0000313" key="3">
    <source>
        <dbReference type="Proteomes" id="UP000002051"/>
    </source>
</evidence>
<keyword evidence="3" id="KW-1185">Reference proteome</keyword>
<reference evidence="1 3" key="2">
    <citation type="journal article" date="2014" name="BMC Genomics">
        <title>An improved genome release (version Mt4.0) for the model legume Medicago truncatula.</title>
        <authorList>
            <person name="Tang H."/>
            <person name="Krishnakumar V."/>
            <person name="Bidwell S."/>
            <person name="Rosen B."/>
            <person name="Chan A."/>
            <person name="Zhou S."/>
            <person name="Gentzbittel L."/>
            <person name="Childs K.L."/>
            <person name="Yandell M."/>
            <person name="Gundlach H."/>
            <person name="Mayer K.F."/>
            <person name="Schwartz D.C."/>
            <person name="Town C.D."/>
        </authorList>
    </citation>
    <scope>GENOME REANNOTATION</scope>
    <source>
        <strain evidence="2 3">cv. Jemalong A17</strain>
    </source>
</reference>
<organism evidence="1 3">
    <name type="scientific">Medicago truncatula</name>
    <name type="common">Barrel medic</name>
    <name type="synonym">Medicago tribuloides</name>
    <dbReference type="NCBI Taxonomy" id="3880"/>
    <lineage>
        <taxon>Eukaryota</taxon>
        <taxon>Viridiplantae</taxon>
        <taxon>Streptophyta</taxon>
        <taxon>Embryophyta</taxon>
        <taxon>Tracheophyta</taxon>
        <taxon>Spermatophyta</taxon>
        <taxon>Magnoliopsida</taxon>
        <taxon>eudicotyledons</taxon>
        <taxon>Gunneridae</taxon>
        <taxon>Pentapetalae</taxon>
        <taxon>rosids</taxon>
        <taxon>fabids</taxon>
        <taxon>Fabales</taxon>
        <taxon>Fabaceae</taxon>
        <taxon>Papilionoideae</taxon>
        <taxon>50 kb inversion clade</taxon>
        <taxon>NPAAA clade</taxon>
        <taxon>Hologalegina</taxon>
        <taxon>IRL clade</taxon>
        <taxon>Trifolieae</taxon>
        <taxon>Medicago</taxon>
    </lineage>
</organism>
<dbReference type="HOGENOM" id="CLU_1973820_0_0_1"/>